<proteinExistence type="predicted"/>
<organism evidence="1 2">
    <name type="scientific">Ktedonobacter racemifer DSM 44963</name>
    <dbReference type="NCBI Taxonomy" id="485913"/>
    <lineage>
        <taxon>Bacteria</taxon>
        <taxon>Bacillati</taxon>
        <taxon>Chloroflexota</taxon>
        <taxon>Ktedonobacteria</taxon>
        <taxon>Ktedonobacterales</taxon>
        <taxon>Ktedonobacteraceae</taxon>
        <taxon>Ktedonobacter</taxon>
    </lineage>
</organism>
<evidence type="ECO:0000313" key="1">
    <source>
        <dbReference type="EMBL" id="EFH90940.1"/>
    </source>
</evidence>
<keyword evidence="2" id="KW-1185">Reference proteome</keyword>
<dbReference type="InParanoid" id="D6THX0"/>
<name>D6THX0_KTERA</name>
<evidence type="ECO:0000313" key="2">
    <source>
        <dbReference type="Proteomes" id="UP000004508"/>
    </source>
</evidence>
<gene>
    <name evidence="1" type="ORF">Krac_12582</name>
</gene>
<sequence length="49" mass="5551">MEGEISLTLELSAESLLMVSVFVQFGFRAYCSLPLENEDRDDQAAQFFC</sequence>
<dbReference type="AlphaFoldDB" id="D6THX0"/>
<protein>
    <submittedName>
        <fullName evidence="1">Uncharacterized protein</fullName>
    </submittedName>
</protein>
<dbReference type="STRING" id="485913.Krac_12582"/>
<reference evidence="1 2" key="1">
    <citation type="journal article" date="2011" name="Stand. Genomic Sci.">
        <title>Non-contiguous finished genome sequence and contextual data of the filamentous soil bacterium Ktedonobacter racemifer type strain (SOSP1-21).</title>
        <authorList>
            <person name="Chang Y.J."/>
            <person name="Land M."/>
            <person name="Hauser L."/>
            <person name="Chertkov O."/>
            <person name="Del Rio T.G."/>
            <person name="Nolan M."/>
            <person name="Copeland A."/>
            <person name="Tice H."/>
            <person name="Cheng J.F."/>
            <person name="Lucas S."/>
            <person name="Han C."/>
            <person name="Goodwin L."/>
            <person name="Pitluck S."/>
            <person name="Ivanova N."/>
            <person name="Ovchinikova G."/>
            <person name="Pati A."/>
            <person name="Chen A."/>
            <person name="Palaniappan K."/>
            <person name="Mavromatis K."/>
            <person name="Liolios K."/>
            <person name="Brettin T."/>
            <person name="Fiebig A."/>
            <person name="Rohde M."/>
            <person name="Abt B."/>
            <person name="Goker M."/>
            <person name="Detter J.C."/>
            <person name="Woyke T."/>
            <person name="Bristow J."/>
            <person name="Eisen J.A."/>
            <person name="Markowitz V."/>
            <person name="Hugenholtz P."/>
            <person name="Kyrpides N.C."/>
            <person name="Klenk H.P."/>
            <person name="Lapidus A."/>
        </authorList>
    </citation>
    <scope>NUCLEOTIDE SEQUENCE [LARGE SCALE GENOMIC DNA]</scope>
    <source>
        <strain evidence="2">DSM 44963</strain>
    </source>
</reference>
<dbReference type="EMBL" id="ADVG01000001">
    <property type="protein sequence ID" value="EFH90940.1"/>
    <property type="molecule type" value="Genomic_DNA"/>
</dbReference>
<accession>D6THX0</accession>
<dbReference type="Proteomes" id="UP000004508">
    <property type="component" value="Unassembled WGS sequence"/>
</dbReference>
<comment type="caution">
    <text evidence="1">The sequence shown here is derived from an EMBL/GenBank/DDBJ whole genome shotgun (WGS) entry which is preliminary data.</text>
</comment>